<evidence type="ECO:0000313" key="5">
    <source>
        <dbReference type="Proteomes" id="UP001164459"/>
    </source>
</evidence>
<feature type="domain" description="Superoxide dismutase copper/zinc binding" evidence="3">
    <location>
        <begin position="42"/>
        <end position="172"/>
    </location>
</feature>
<dbReference type="InterPro" id="IPR018152">
    <property type="entry name" value="SOD_Cu/Zn_BS"/>
</dbReference>
<dbReference type="PROSITE" id="PS00332">
    <property type="entry name" value="SOD_CU_ZN_2"/>
    <property type="match status" value="1"/>
</dbReference>
<dbReference type="Gene3D" id="2.60.40.200">
    <property type="entry name" value="Superoxide dismutase, copper/zinc binding domain"/>
    <property type="match status" value="1"/>
</dbReference>
<organism evidence="4 5">
    <name type="scientific">Nannocystis punicea</name>
    <dbReference type="NCBI Taxonomy" id="2995304"/>
    <lineage>
        <taxon>Bacteria</taxon>
        <taxon>Pseudomonadati</taxon>
        <taxon>Myxococcota</taxon>
        <taxon>Polyangia</taxon>
        <taxon>Nannocystales</taxon>
        <taxon>Nannocystaceae</taxon>
        <taxon>Nannocystis</taxon>
    </lineage>
</organism>
<sequence length="186" mass="18833">MSNLRITVLSTILSVAGAGACKSGESGTSATAELKPLGASGVDGDVTFTPSGGGVRVEARIRGLSPGDHGIHIHEFGVCSQPDGKAAGEHFNPDHIEHGAPDASRHHAGDLGNVVGAGADKLTTIDVKFQGFTLDAGPRGILGRSLVVHAEPDDYTAQPAGNSGARIACGVIRATRGETQVVEPAK</sequence>
<dbReference type="EC" id="1.15.1.1" evidence="2"/>
<dbReference type="InterPro" id="IPR036423">
    <property type="entry name" value="SOD-like_Cu/Zn_dom_sf"/>
</dbReference>
<gene>
    <name evidence="4" type="ORF">O0S08_26705</name>
</gene>
<keyword evidence="2" id="KW-0862">Zinc</keyword>
<protein>
    <recommendedName>
        <fullName evidence="2">Superoxide dismutase [Cu-Zn]</fullName>
        <ecNumber evidence="2">1.15.1.1</ecNumber>
    </recommendedName>
</protein>
<dbReference type="EMBL" id="CP114040">
    <property type="protein sequence ID" value="WAS89798.1"/>
    <property type="molecule type" value="Genomic_DNA"/>
</dbReference>
<dbReference type="PRINTS" id="PR00068">
    <property type="entry name" value="CUZNDISMTASE"/>
</dbReference>
<comment type="cofactor">
    <cofactor evidence="2">
        <name>Zn(2+)</name>
        <dbReference type="ChEBI" id="CHEBI:29105"/>
    </cofactor>
    <text evidence="2">Binds 1 zinc ion per subunit.</text>
</comment>
<keyword evidence="2" id="KW-0560">Oxidoreductase</keyword>
<dbReference type="CDD" id="cd00305">
    <property type="entry name" value="Cu-Zn_Superoxide_Dismutase"/>
    <property type="match status" value="1"/>
</dbReference>
<evidence type="ECO:0000256" key="1">
    <source>
        <dbReference type="ARBA" id="ARBA00010457"/>
    </source>
</evidence>
<dbReference type="InterPro" id="IPR024134">
    <property type="entry name" value="SOD_Cu/Zn_/chaperone"/>
</dbReference>
<dbReference type="PANTHER" id="PTHR10003">
    <property type="entry name" value="SUPEROXIDE DISMUTASE CU-ZN -RELATED"/>
    <property type="match status" value="1"/>
</dbReference>
<dbReference type="InterPro" id="IPR001424">
    <property type="entry name" value="SOD_Cu_Zn_dom"/>
</dbReference>
<comment type="cofactor">
    <cofactor evidence="2">
        <name>Cu cation</name>
        <dbReference type="ChEBI" id="CHEBI:23378"/>
    </cofactor>
    <text evidence="2">Binds 1 copper ion per subunit.</text>
</comment>
<comment type="function">
    <text evidence="2">Destroys radicals which are normally produced within the cells and which are toxic to biological systems.</text>
</comment>
<dbReference type="RefSeq" id="WP_269032108.1">
    <property type="nucleotide sequence ID" value="NZ_CP114040.1"/>
</dbReference>
<name>A0ABY7GSA3_9BACT</name>
<dbReference type="Proteomes" id="UP001164459">
    <property type="component" value="Chromosome"/>
</dbReference>
<dbReference type="PROSITE" id="PS51257">
    <property type="entry name" value="PROKAR_LIPOPROTEIN"/>
    <property type="match status" value="1"/>
</dbReference>
<dbReference type="SUPFAM" id="SSF49329">
    <property type="entry name" value="Cu,Zn superoxide dismutase-like"/>
    <property type="match status" value="1"/>
</dbReference>
<reference evidence="4" key="1">
    <citation type="submission" date="2022-11" db="EMBL/GenBank/DDBJ databases">
        <title>Minimal conservation of predation-associated metabolite biosynthetic gene clusters underscores biosynthetic potential of Myxococcota including descriptions for ten novel species: Archangium lansinium sp. nov., Myxococcus landrumus sp. nov., Nannocystis bai.</title>
        <authorList>
            <person name="Ahearne A."/>
            <person name="Stevens C."/>
            <person name="Dowd S."/>
        </authorList>
    </citation>
    <scope>NUCLEOTIDE SEQUENCE</scope>
    <source>
        <strain evidence="4">Fl3</strain>
    </source>
</reference>
<evidence type="ECO:0000313" key="4">
    <source>
        <dbReference type="EMBL" id="WAS89798.1"/>
    </source>
</evidence>
<keyword evidence="2" id="KW-0479">Metal-binding</keyword>
<comment type="similarity">
    <text evidence="1 2">Belongs to the Cu-Zn superoxide dismutase family.</text>
</comment>
<keyword evidence="2" id="KW-0186">Copper</keyword>
<evidence type="ECO:0000259" key="3">
    <source>
        <dbReference type="Pfam" id="PF00080"/>
    </source>
</evidence>
<proteinExistence type="inferred from homology"/>
<dbReference type="Pfam" id="PF00080">
    <property type="entry name" value="Sod_Cu"/>
    <property type="match status" value="1"/>
</dbReference>
<keyword evidence="5" id="KW-1185">Reference proteome</keyword>
<comment type="catalytic activity">
    <reaction evidence="2">
        <text>2 superoxide + 2 H(+) = H2O2 + O2</text>
        <dbReference type="Rhea" id="RHEA:20696"/>
        <dbReference type="ChEBI" id="CHEBI:15378"/>
        <dbReference type="ChEBI" id="CHEBI:15379"/>
        <dbReference type="ChEBI" id="CHEBI:16240"/>
        <dbReference type="ChEBI" id="CHEBI:18421"/>
        <dbReference type="EC" id="1.15.1.1"/>
    </reaction>
</comment>
<evidence type="ECO:0000256" key="2">
    <source>
        <dbReference type="RuleBase" id="RU000393"/>
    </source>
</evidence>
<accession>A0ABY7GSA3</accession>